<evidence type="ECO:0000259" key="1">
    <source>
        <dbReference type="Pfam" id="PF12777"/>
    </source>
</evidence>
<dbReference type="GO" id="GO:0045505">
    <property type="term" value="F:dynein intermediate chain binding"/>
    <property type="evidence" value="ECO:0007669"/>
    <property type="project" value="InterPro"/>
</dbReference>
<dbReference type="AlphaFoldDB" id="A0A7J6QUQ5"/>
<evidence type="ECO:0000313" key="5">
    <source>
        <dbReference type="EMBL" id="KAF4712068.1"/>
    </source>
</evidence>
<dbReference type="PANTHER" id="PTHR22878">
    <property type="entry name" value="DYNEIN HEAVY CHAIN 6, AXONEMAL-LIKE-RELATED"/>
    <property type="match status" value="1"/>
</dbReference>
<sequence length="1015" mass="114715">SMKHRFEDLYLLQVDKVMQLYETMLTRHTTMVVGKTMSGKSAVIECLAGAQKRAFDTPTHLFPINPKMVTVNELYGVLDPATRDWTDGLLSKIFRDINQPVPAGRGAEKRYILYDGDVDAVWVENMNSVMDDNKILTLNNGERIRLEKHCAMLFEVDNLQYASPATISRCGMVYVDDKDLGPAPFYDRWARGKGEQVEKILMEMFEKWVRPCLALLCDGRVDGEVLSDGPLAGSLPRSQVGTDYVVQLSKIFDSMIVSEEAGQKKPQTIAAVFIFTMVWSLGSVLEERTREQFDDFMKNLVKEKKISEIGEVKLPKESLYEMLYDSVIGKWVPWKERVAAYEEGSPDRDFNSILVPTVDTTRYSWLRSQFARVKAPCLFVGESGTAKSVTIINSLETESVETSQMLLINFSSRTSSADFQRNIEDNIFKRTGRLFGPEQGKTLRIFVDDLSMPKIDKYGTQQPLALLKFVVEKGFMYERSGDLEKIIIQDVEHIAAMQPPGAGRNSIDPRVISLYCAIGITFPSTETIDKIYSSILKGMFVLFGDEVRHMALRLPNVTLSLHRDVVENLPRSPSKFHYIFNLRDLSRVYQGVCQADPQVITTAAKLVRLWRHEFRRVYADRLIDDSERDYVDDQLMGEIIEKHFPECREEALREPLVFGDFKDVVSILEADEPTGEVRLYEDMTDWKAVNHIRSQLHLVLAMSPAGSALRVRCRNFPGLVTCTTIDWFQPWPTDALLAVATQLLAECDVPADNRGDINQFICEAHLSVTTKYSPDFEAKFKRRNFATPKNYLDFLSGYEDLLAKNRKTIDAQTQRLGGGLDKLIQAANQVTVMSKDLAEKKVVVDEKALAVSTLIEEINEKSITVSKHQKVANEQAKQIADDNVIIQREKEDADTALAEALPALDMAAKALEELDKKDITEVKSMASPPAPVMIVCQCVLILKPLGKEDENGGWAAAKQMLSDVGLLRALQVYKKDDMKDRQIKKIKELLAKDKDVFEGDNMKNISKAGFGLLQW</sequence>
<dbReference type="Gene3D" id="1.20.920.20">
    <property type="match status" value="1"/>
</dbReference>
<name>A0A7J6QUQ5_PEROL</name>
<dbReference type="EMBL" id="JABANM010026982">
    <property type="protein sequence ID" value="KAF4712068.1"/>
    <property type="molecule type" value="Genomic_DNA"/>
</dbReference>
<dbReference type="InterPro" id="IPR026983">
    <property type="entry name" value="DHC"/>
</dbReference>
<evidence type="ECO:0000259" key="4">
    <source>
        <dbReference type="Pfam" id="PF17857"/>
    </source>
</evidence>
<feature type="domain" description="Dynein heavy chain AAA module D4" evidence="2">
    <location>
        <begin position="689"/>
        <end position="801"/>
    </location>
</feature>
<organism evidence="5 6">
    <name type="scientific">Perkinsus olseni</name>
    <name type="common">Perkinsus atlanticus</name>
    <dbReference type="NCBI Taxonomy" id="32597"/>
    <lineage>
        <taxon>Eukaryota</taxon>
        <taxon>Sar</taxon>
        <taxon>Alveolata</taxon>
        <taxon>Perkinsozoa</taxon>
        <taxon>Perkinsea</taxon>
        <taxon>Perkinsida</taxon>
        <taxon>Perkinsidae</taxon>
        <taxon>Perkinsus</taxon>
    </lineage>
</organism>
<reference evidence="5 6" key="1">
    <citation type="submission" date="2020-04" db="EMBL/GenBank/DDBJ databases">
        <title>Perkinsus olseni comparative genomics.</title>
        <authorList>
            <person name="Bogema D.R."/>
        </authorList>
    </citation>
    <scope>NUCLEOTIDE SEQUENCE [LARGE SCALE GENOMIC DNA]</scope>
    <source>
        <strain evidence="5">ATCC PRA-205</strain>
    </source>
</reference>
<dbReference type="GO" id="GO:0030286">
    <property type="term" value="C:dynein complex"/>
    <property type="evidence" value="ECO:0007669"/>
    <property type="project" value="InterPro"/>
</dbReference>
<dbReference type="Pfam" id="PF12775">
    <property type="entry name" value="AAA_7"/>
    <property type="match status" value="1"/>
</dbReference>
<dbReference type="InterPro" id="IPR024743">
    <property type="entry name" value="Dynein_HC_stalk"/>
</dbReference>
<accession>A0A7J6QUQ5</accession>
<dbReference type="PANTHER" id="PTHR22878:SF63">
    <property type="entry name" value="DYNEIN AXONEMAL HEAVY CHAIN 10"/>
    <property type="match status" value="1"/>
</dbReference>
<feature type="domain" description="Dynein heavy chain 3 AAA+ lid" evidence="4">
    <location>
        <begin position="557"/>
        <end position="649"/>
    </location>
</feature>
<feature type="non-terminal residue" evidence="5">
    <location>
        <position position="1"/>
    </location>
</feature>
<dbReference type="Gene3D" id="3.40.50.300">
    <property type="entry name" value="P-loop containing nucleotide triphosphate hydrolases"/>
    <property type="match status" value="2"/>
</dbReference>
<dbReference type="Gene3D" id="1.20.920.30">
    <property type="match status" value="1"/>
</dbReference>
<protein>
    <submittedName>
        <fullName evidence="5">Dynein heavy chain 10, axonemal</fullName>
    </submittedName>
</protein>
<evidence type="ECO:0000313" key="6">
    <source>
        <dbReference type="Proteomes" id="UP000574390"/>
    </source>
</evidence>
<dbReference type="SUPFAM" id="SSF52540">
    <property type="entry name" value="P-loop containing nucleoside triphosphate hydrolases"/>
    <property type="match status" value="2"/>
</dbReference>
<dbReference type="Gene3D" id="1.10.472.130">
    <property type="match status" value="1"/>
</dbReference>
<feature type="non-terminal residue" evidence="5">
    <location>
        <position position="1015"/>
    </location>
</feature>
<dbReference type="Pfam" id="PF12780">
    <property type="entry name" value="AAA_8"/>
    <property type="match status" value="1"/>
</dbReference>
<dbReference type="InterPro" id="IPR041466">
    <property type="entry name" value="Dynein_AAA5_ext"/>
</dbReference>
<dbReference type="GO" id="GO:0007018">
    <property type="term" value="P:microtubule-based movement"/>
    <property type="evidence" value="ECO:0007669"/>
    <property type="project" value="InterPro"/>
</dbReference>
<proteinExistence type="predicted"/>
<feature type="domain" description="Dynein heavy chain coiled coil stalk" evidence="1">
    <location>
        <begin position="815"/>
        <end position="1015"/>
    </location>
</feature>
<dbReference type="GO" id="GO:0051959">
    <property type="term" value="F:dynein light intermediate chain binding"/>
    <property type="evidence" value="ECO:0007669"/>
    <property type="project" value="InterPro"/>
</dbReference>
<gene>
    <name evidence="5" type="primary">DNAH10_9</name>
    <name evidence="5" type="ORF">FOZ62_017868</name>
</gene>
<dbReference type="Pfam" id="PF17857">
    <property type="entry name" value="AAA_lid_1"/>
    <property type="match status" value="1"/>
</dbReference>
<dbReference type="InterPro" id="IPR024317">
    <property type="entry name" value="Dynein_heavy_chain_D4_dom"/>
</dbReference>
<feature type="domain" description="Dynein heavy chain AAA 5 extension" evidence="3">
    <location>
        <begin position="240"/>
        <end position="336"/>
    </location>
</feature>
<evidence type="ECO:0000259" key="2">
    <source>
        <dbReference type="Pfam" id="PF12780"/>
    </source>
</evidence>
<evidence type="ECO:0000259" key="3">
    <source>
        <dbReference type="Pfam" id="PF17852"/>
    </source>
</evidence>
<dbReference type="InterPro" id="IPR041589">
    <property type="entry name" value="DNAH3_AAA_lid_1"/>
</dbReference>
<comment type="caution">
    <text evidence="5">The sequence shown here is derived from an EMBL/GenBank/DDBJ whole genome shotgun (WGS) entry which is preliminary data.</text>
</comment>
<dbReference type="Pfam" id="PF12777">
    <property type="entry name" value="MT"/>
    <property type="match status" value="1"/>
</dbReference>
<dbReference type="InterPro" id="IPR027417">
    <property type="entry name" value="P-loop_NTPase"/>
</dbReference>
<dbReference type="Pfam" id="PF17852">
    <property type="entry name" value="Dynein_AAA_lid"/>
    <property type="match status" value="1"/>
</dbReference>
<dbReference type="Proteomes" id="UP000574390">
    <property type="component" value="Unassembled WGS sequence"/>
</dbReference>